<organism evidence="2 3">
    <name type="scientific">Linum trigynum</name>
    <dbReference type="NCBI Taxonomy" id="586398"/>
    <lineage>
        <taxon>Eukaryota</taxon>
        <taxon>Viridiplantae</taxon>
        <taxon>Streptophyta</taxon>
        <taxon>Embryophyta</taxon>
        <taxon>Tracheophyta</taxon>
        <taxon>Spermatophyta</taxon>
        <taxon>Magnoliopsida</taxon>
        <taxon>eudicotyledons</taxon>
        <taxon>Gunneridae</taxon>
        <taxon>Pentapetalae</taxon>
        <taxon>rosids</taxon>
        <taxon>fabids</taxon>
        <taxon>Malpighiales</taxon>
        <taxon>Linaceae</taxon>
        <taxon>Linum</taxon>
    </lineage>
</organism>
<feature type="compositionally biased region" description="Basic and acidic residues" evidence="1">
    <location>
        <begin position="76"/>
        <end position="87"/>
    </location>
</feature>
<evidence type="ECO:0000256" key="1">
    <source>
        <dbReference type="SAM" id="MobiDB-lite"/>
    </source>
</evidence>
<keyword evidence="3" id="KW-1185">Reference proteome</keyword>
<evidence type="ECO:0000313" key="3">
    <source>
        <dbReference type="Proteomes" id="UP001497516"/>
    </source>
</evidence>
<dbReference type="AlphaFoldDB" id="A0AAV2E1C7"/>
<sequence length="87" mass="9562">MEMETMMKIAGVMPPGEKTEKELSTRGAPEQWRTKRGGGYPSLTNPRARDVDPRRIAAGRPLGRVDLGRISGLSDGSRKEEEPIIQG</sequence>
<gene>
    <name evidence="2" type="ORF">LTRI10_LOCUS21204</name>
</gene>
<name>A0AAV2E1C7_9ROSI</name>
<dbReference type="EMBL" id="OZ034817">
    <property type="protein sequence ID" value="CAL1379701.1"/>
    <property type="molecule type" value="Genomic_DNA"/>
</dbReference>
<evidence type="ECO:0000313" key="2">
    <source>
        <dbReference type="EMBL" id="CAL1379701.1"/>
    </source>
</evidence>
<protein>
    <submittedName>
        <fullName evidence="2">Uncharacterized protein</fullName>
    </submittedName>
</protein>
<dbReference type="Proteomes" id="UP001497516">
    <property type="component" value="Chromosome 4"/>
</dbReference>
<reference evidence="2 3" key="1">
    <citation type="submission" date="2024-04" db="EMBL/GenBank/DDBJ databases">
        <authorList>
            <person name="Fracassetti M."/>
        </authorList>
    </citation>
    <scope>NUCLEOTIDE SEQUENCE [LARGE SCALE GENOMIC DNA]</scope>
</reference>
<feature type="region of interest" description="Disordered" evidence="1">
    <location>
        <begin position="1"/>
        <end position="87"/>
    </location>
</feature>
<accession>A0AAV2E1C7</accession>
<proteinExistence type="predicted"/>